<keyword evidence="1" id="KW-0812">Transmembrane</keyword>
<evidence type="ECO:0000313" key="2">
    <source>
        <dbReference type="EMBL" id="MFC5549462.1"/>
    </source>
</evidence>
<keyword evidence="3" id="KW-1185">Reference proteome</keyword>
<dbReference type="EMBL" id="JBHSMZ010000008">
    <property type="protein sequence ID" value="MFC5549462.1"/>
    <property type="molecule type" value="Genomic_DNA"/>
</dbReference>
<feature type="transmembrane region" description="Helical" evidence="1">
    <location>
        <begin position="44"/>
        <end position="69"/>
    </location>
</feature>
<name>A0ABW0RXF6_9BURK</name>
<feature type="transmembrane region" description="Helical" evidence="1">
    <location>
        <begin position="104"/>
        <end position="123"/>
    </location>
</feature>
<reference evidence="3" key="1">
    <citation type="journal article" date="2019" name="Int. J. Syst. Evol. Microbiol.">
        <title>The Global Catalogue of Microorganisms (GCM) 10K type strain sequencing project: providing services to taxonomists for standard genome sequencing and annotation.</title>
        <authorList>
            <consortium name="The Broad Institute Genomics Platform"/>
            <consortium name="The Broad Institute Genome Sequencing Center for Infectious Disease"/>
            <person name="Wu L."/>
            <person name="Ma J."/>
        </authorList>
    </citation>
    <scope>NUCLEOTIDE SEQUENCE [LARGE SCALE GENOMIC DNA]</scope>
    <source>
        <strain evidence="3">CGMCC 4.5798</strain>
    </source>
</reference>
<feature type="transmembrane region" description="Helical" evidence="1">
    <location>
        <begin position="12"/>
        <end position="38"/>
    </location>
</feature>
<dbReference type="RefSeq" id="WP_379771481.1">
    <property type="nucleotide sequence ID" value="NZ_JBHSMZ010000008.1"/>
</dbReference>
<proteinExistence type="predicted"/>
<feature type="transmembrane region" description="Helical" evidence="1">
    <location>
        <begin position="76"/>
        <end position="98"/>
    </location>
</feature>
<accession>A0ABW0RXF6</accession>
<gene>
    <name evidence="2" type="ORF">ACFPO9_13175</name>
</gene>
<sequence length="138" mass="14272">MRGAGGTSGGTGQFFLGLMMMCGGFYLLLNSVVVSSAFGWGTRLFGFGSAGITGGIVLIPLIIGVAMIFYNARSAFGWLLALGSLAGLVFGVIASLSMSLRTMSAFELLCILVLAFGGLGLFLRSLRSQAREEAAEVA</sequence>
<comment type="caution">
    <text evidence="2">The sequence shown here is derived from an EMBL/GenBank/DDBJ whole genome shotgun (WGS) entry which is preliminary data.</text>
</comment>
<organism evidence="2 3">
    <name type="scientific">Massilia aerilata</name>
    <dbReference type="NCBI Taxonomy" id="453817"/>
    <lineage>
        <taxon>Bacteria</taxon>
        <taxon>Pseudomonadati</taxon>
        <taxon>Pseudomonadota</taxon>
        <taxon>Betaproteobacteria</taxon>
        <taxon>Burkholderiales</taxon>
        <taxon>Oxalobacteraceae</taxon>
        <taxon>Telluria group</taxon>
        <taxon>Massilia</taxon>
    </lineage>
</organism>
<evidence type="ECO:0000313" key="3">
    <source>
        <dbReference type="Proteomes" id="UP001596086"/>
    </source>
</evidence>
<evidence type="ECO:0000256" key="1">
    <source>
        <dbReference type="SAM" id="Phobius"/>
    </source>
</evidence>
<keyword evidence="1" id="KW-1133">Transmembrane helix</keyword>
<dbReference type="Proteomes" id="UP001596086">
    <property type="component" value="Unassembled WGS sequence"/>
</dbReference>
<protein>
    <submittedName>
        <fullName evidence="2">Uncharacterized protein</fullName>
    </submittedName>
</protein>
<keyword evidence="1" id="KW-0472">Membrane</keyword>